<dbReference type="InterPro" id="IPR029058">
    <property type="entry name" value="AB_hydrolase_fold"/>
</dbReference>
<dbReference type="EMBL" id="CP059491">
    <property type="protein sequence ID" value="QMT00693.1"/>
    <property type="molecule type" value="Genomic_DNA"/>
</dbReference>
<dbReference type="PANTHER" id="PTHR34853:SF1">
    <property type="entry name" value="LIPASE 5"/>
    <property type="match status" value="1"/>
</dbReference>
<dbReference type="PIRSF" id="PIRSF029171">
    <property type="entry name" value="Esterase_LipA"/>
    <property type="match status" value="1"/>
</dbReference>
<organism evidence="2 3">
    <name type="scientific">Gordonia jinghuaiqii</name>
    <dbReference type="NCBI Taxonomy" id="2758710"/>
    <lineage>
        <taxon>Bacteria</taxon>
        <taxon>Bacillati</taxon>
        <taxon>Actinomycetota</taxon>
        <taxon>Actinomycetes</taxon>
        <taxon>Mycobacteriales</taxon>
        <taxon>Gordoniaceae</taxon>
        <taxon>Gordonia</taxon>
    </lineage>
</organism>
<evidence type="ECO:0000256" key="1">
    <source>
        <dbReference type="SAM" id="SignalP"/>
    </source>
</evidence>
<reference evidence="3" key="1">
    <citation type="submission" date="2020-07" db="EMBL/GenBank/DDBJ databases">
        <title>novel species isolated from the respiratory tract of Marmot.</title>
        <authorList>
            <person name="Zhang G."/>
        </authorList>
    </citation>
    <scope>NUCLEOTIDE SEQUENCE [LARGE SCALE GENOMIC DNA]</scope>
    <source>
        <strain evidence="3">686</strain>
    </source>
</reference>
<feature type="chain" id="PRO_5039409695" description="Lipase" evidence="1">
    <location>
        <begin position="25"/>
        <end position="391"/>
    </location>
</feature>
<dbReference type="AlphaFoldDB" id="A0A7D7RNS8"/>
<dbReference type="GO" id="GO:0004806">
    <property type="term" value="F:triacylglycerol lipase activity"/>
    <property type="evidence" value="ECO:0007669"/>
    <property type="project" value="InterPro"/>
</dbReference>
<dbReference type="KEGG" id="gji:H1R19_17620"/>
<dbReference type="Proteomes" id="UP000515663">
    <property type="component" value="Chromosome"/>
</dbReference>
<evidence type="ECO:0000313" key="2">
    <source>
        <dbReference type="EMBL" id="QMT00693.1"/>
    </source>
</evidence>
<name>A0A7D7RNS8_9ACTN</name>
<dbReference type="Pfam" id="PF03583">
    <property type="entry name" value="LIP"/>
    <property type="match status" value="1"/>
</dbReference>
<keyword evidence="1" id="KW-0732">Signal</keyword>
<feature type="signal peptide" evidence="1">
    <location>
        <begin position="1"/>
        <end position="24"/>
    </location>
</feature>
<protein>
    <recommendedName>
        <fullName evidence="4">Lipase</fullName>
    </recommendedName>
</protein>
<dbReference type="GO" id="GO:0016042">
    <property type="term" value="P:lipid catabolic process"/>
    <property type="evidence" value="ECO:0007669"/>
    <property type="project" value="InterPro"/>
</dbReference>
<evidence type="ECO:0000313" key="3">
    <source>
        <dbReference type="Proteomes" id="UP000515663"/>
    </source>
</evidence>
<dbReference type="Gene3D" id="3.40.50.1820">
    <property type="entry name" value="alpha/beta hydrolase"/>
    <property type="match status" value="2"/>
</dbReference>
<keyword evidence="3" id="KW-1185">Reference proteome</keyword>
<dbReference type="PANTHER" id="PTHR34853">
    <property type="match status" value="1"/>
</dbReference>
<accession>A0A7D7RNS8</accession>
<gene>
    <name evidence="2" type="ORF">H1R19_17620</name>
</gene>
<dbReference type="InterPro" id="IPR005152">
    <property type="entry name" value="Lipase_secreted"/>
</dbReference>
<evidence type="ECO:0008006" key="4">
    <source>
        <dbReference type="Google" id="ProtNLM"/>
    </source>
</evidence>
<dbReference type="SUPFAM" id="SSF53474">
    <property type="entry name" value="alpha/beta-Hydrolases"/>
    <property type="match status" value="1"/>
</dbReference>
<sequence>MRRRAASPGILLAVALLTVFCATACSAGSAPGPASASSPGDLVGAPIATDAYGSLERIADRSVRFRYQSTDPGTDRLVPVSAAAFVPRGPAPAGGWPVLALGHPTTGVAGDCAPSLYGNLLGTIDLVATLLEQGFVVVQSDYQGLGTPGAHRYLDPLPAAYNIIDSVRAVRAVIDDTADQWWGFGVSQGGHAVFRANEIATTYGSGLRLRGTVSMSPVLDIRPLADAMANGTLSSAQISFLPIVLTGLKTVHPELDIDDYVRGPLRETFGVFLECNDAAMVQKQDIVDVTEPEDYRPVDDAAAERLRGWLGEASLPQGRASAPMLIAYSTQDTVIPPKWTATAIRQACRMGDDITAVTVSRQPHGILDIGSAAADWVEAVDSGRPTPSTCA</sequence>
<proteinExistence type="predicted"/>
<dbReference type="RefSeq" id="WP_219849694.1">
    <property type="nucleotide sequence ID" value="NZ_CP059491.1"/>
</dbReference>